<dbReference type="RefSeq" id="WP_077026524.1">
    <property type="nucleotide sequence ID" value="NZ_CP017641.1"/>
</dbReference>
<feature type="transmembrane region" description="Helical" evidence="1">
    <location>
        <begin position="7"/>
        <end position="31"/>
    </location>
</feature>
<evidence type="ECO:0000313" key="2">
    <source>
        <dbReference type="EMBL" id="APZ95348.1"/>
    </source>
</evidence>
<feature type="transmembrane region" description="Helical" evidence="1">
    <location>
        <begin position="105"/>
        <end position="127"/>
    </location>
</feature>
<evidence type="ECO:0000256" key="1">
    <source>
        <dbReference type="SAM" id="Phobius"/>
    </source>
</evidence>
<keyword evidence="3" id="KW-1185">Reference proteome</keyword>
<organism evidence="2 3">
    <name type="scientific">Fuerstiella marisgermanici</name>
    <dbReference type="NCBI Taxonomy" id="1891926"/>
    <lineage>
        <taxon>Bacteria</taxon>
        <taxon>Pseudomonadati</taxon>
        <taxon>Planctomycetota</taxon>
        <taxon>Planctomycetia</taxon>
        <taxon>Planctomycetales</taxon>
        <taxon>Planctomycetaceae</taxon>
        <taxon>Fuerstiella</taxon>
    </lineage>
</organism>
<sequence length="181" mass="20044">MTRHTRIWLTLSIVGTVLTAVFFSMGSYPALTEAMAPGKPFDEKPARTFDEAKHRFQALSDEARHHYRSHLAWDVPFFLSMGLASASLLLFAWGPGRAAKKHALILNFTAMFVICDAAENFLLATWFSNNGPSQISSQILAIITPVKFASLLLTLPVLLVGIGFRIRRRRTGSNGQQPAEV</sequence>
<accession>A0A1P8WMS5</accession>
<dbReference type="EMBL" id="CP017641">
    <property type="protein sequence ID" value="APZ95348.1"/>
    <property type="molecule type" value="Genomic_DNA"/>
</dbReference>
<evidence type="ECO:0000313" key="3">
    <source>
        <dbReference type="Proteomes" id="UP000187735"/>
    </source>
</evidence>
<name>A0A1P8WMS5_9PLAN</name>
<keyword evidence="1" id="KW-0812">Transmembrane</keyword>
<feature type="transmembrane region" description="Helical" evidence="1">
    <location>
        <begin position="75"/>
        <end position="93"/>
    </location>
</feature>
<reference evidence="2 3" key="1">
    <citation type="journal article" date="2016" name="Front. Microbiol.">
        <title>Fuerstia marisgermanicae gen. nov., sp. nov., an Unusual Member of the Phylum Planctomycetes from the German Wadden Sea.</title>
        <authorList>
            <person name="Kohn T."/>
            <person name="Heuer A."/>
            <person name="Jogler M."/>
            <person name="Vollmers J."/>
            <person name="Boedeker C."/>
            <person name="Bunk B."/>
            <person name="Rast P."/>
            <person name="Borchert D."/>
            <person name="Glockner I."/>
            <person name="Freese H.M."/>
            <person name="Klenk H.P."/>
            <person name="Overmann J."/>
            <person name="Kaster A.K."/>
            <person name="Rohde M."/>
            <person name="Wiegand S."/>
            <person name="Jogler C."/>
        </authorList>
    </citation>
    <scope>NUCLEOTIDE SEQUENCE [LARGE SCALE GENOMIC DNA]</scope>
    <source>
        <strain evidence="2 3">NH11</strain>
    </source>
</reference>
<protein>
    <submittedName>
        <fullName evidence="2">Uncharacterized protein</fullName>
    </submittedName>
</protein>
<feature type="transmembrane region" description="Helical" evidence="1">
    <location>
        <begin position="139"/>
        <end position="164"/>
    </location>
</feature>
<dbReference type="KEGG" id="fmr:Fuma_05004"/>
<dbReference type="AlphaFoldDB" id="A0A1P8WMS5"/>
<keyword evidence="1" id="KW-0472">Membrane</keyword>
<proteinExistence type="predicted"/>
<dbReference type="Proteomes" id="UP000187735">
    <property type="component" value="Chromosome"/>
</dbReference>
<gene>
    <name evidence="2" type="ORF">Fuma_05004</name>
</gene>
<keyword evidence="1" id="KW-1133">Transmembrane helix</keyword>